<keyword evidence="3" id="KW-1185">Reference proteome</keyword>
<dbReference type="PANTHER" id="PTHR43279:SF1">
    <property type="entry name" value="CATECHOL-2,3-DIOXYGENASE"/>
    <property type="match status" value="1"/>
</dbReference>
<dbReference type="InterPro" id="IPR004360">
    <property type="entry name" value="Glyas_Fos-R_dOase_dom"/>
</dbReference>
<proteinExistence type="predicted"/>
<dbReference type="EMBL" id="JBFNFH010000027">
    <property type="protein sequence ID" value="MFM1525673.1"/>
    <property type="molecule type" value="Genomic_DNA"/>
</dbReference>
<dbReference type="Pfam" id="PF00903">
    <property type="entry name" value="Glyoxalase"/>
    <property type="match status" value="2"/>
</dbReference>
<dbReference type="PROSITE" id="PS51819">
    <property type="entry name" value="VOC"/>
    <property type="match status" value="1"/>
</dbReference>
<name>A0ABW9F9B2_9FIRM</name>
<dbReference type="Gene3D" id="3.10.180.10">
    <property type="entry name" value="2,3-Dihydroxybiphenyl 1,2-Dioxygenase, domain 1"/>
    <property type="match status" value="2"/>
</dbReference>
<sequence length="279" mass="31988">MNKLKNRIEITQAVLNVQNLDEMVNYYNKSIGFSIIEKTDKYAILGVENNAFLRLIKKEGNLNKNVTGLYHIAYLVPNRESLSNELFSLLSNNVEIYGAADHGYSEALYLNDPEGNGIEIYVDKPKYEWDIRENGEIVGATEPLDLRGLLSKKTIDLPQKISVGTKIGHMHLSIRDLDDTSSFYLEKLGFDKKFEFPKQAVFMASGEYHHDIALNIWNSRGMELRNEDDMGLKEFTIKVSEEDFDLVVENFENSDNILSQNENELKIKDNQNIVVKIKK</sequence>
<protein>
    <submittedName>
        <fullName evidence="2">VOC family protein</fullName>
    </submittedName>
</protein>
<dbReference type="Proteomes" id="UP001629536">
    <property type="component" value="Unassembled WGS sequence"/>
</dbReference>
<gene>
    <name evidence="2" type="ORF">ABGF40_08385</name>
</gene>
<evidence type="ECO:0000313" key="3">
    <source>
        <dbReference type="Proteomes" id="UP001629536"/>
    </source>
</evidence>
<dbReference type="SUPFAM" id="SSF54593">
    <property type="entry name" value="Glyoxalase/Bleomycin resistance protein/Dihydroxybiphenyl dioxygenase"/>
    <property type="match status" value="2"/>
</dbReference>
<comment type="caution">
    <text evidence="2">The sequence shown here is derived from an EMBL/GenBank/DDBJ whole genome shotgun (WGS) entry which is preliminary data.</text>
</comment>
<dbReference type="InterPro" id="IPR029068">
    <property type="entry name" value="Glyas_Bleomycin-R_OHBP_Dase"/>
</dbReference>
<accession>A0ABW9F9B2</accession>
<reference evidence="2 3" key="1">
    <citation type="journal article" date="2024" name="Front. Microbiol.">
        <title>Pangenomic and biochemical analyses of Helcococcus ovis reveal widespread tetracycline resistance and a novel bacterial species, Helcococcus bovis.</title>
        <authorList>
            <person name="Cunha F."/>
            <person name="Zhai Y."/>
            <person name="Casaro S."/>
            <person name="Jones K.L."/>
            <person name="Hernandez M."/>
            <person name="Bisinotto R.S."/>
            <person name="Kariyawasam S."/>
            <person name="Brown M.B."/>
            <person name="Phillips A."/>
            <person name="Jeong K.C."/>
            <person name="Galvao K.N."/>
        </authorList>
    </citation>
    <scope>NUCLEOTIDE SEQUENCE [LARGE SCALE GENOMIC DNA]</scope>
    <source>
        <strain evidence="2 3">KG197</strain>
    </source>
</reference>
<organism evidence="2 3">
    <name type="scientific">Helcococcus bovis</name>
    <dbReference type="NCBI Taxonomy" id="3153252"/>
    <lineage>
        <taxon>Bacteria</taxon>
        <taxon>Bacillati</taxon>
        <taxon>Bacillota</taxon>
        <taxon>Tissierellia</taxon>
        <taxon>Tissierellales</taxon>
        <taxon>Peptoniphilaceae</taxon>
        <taxon>Helcococcus</taxon>
    </lineage>
</organism>
<feature type="domain" description="VOC" evidence="1">
    <location>
        <begin position="9"/>
        <end position="123"/>
    </location>
</feature>
<dbReference type="PANTHER" id="PTHR43279">
    <property type="entry name" value="CATECHOL-2,3-DIOXYGENASE"/>
    <property type="match status" value="1"/>
</dbReference>
<evidence type="ECO:0000259" key="1">
    <source>
        <dbReference type="PROSITE" id="PS51819"/>
    </source>
</evidence>
<dbReference type="RefSeq" id="WP_408127032.1">
    <property type="nucleotide sequence ID" value="NZ_JBFNFH010000027.1"/>
</dbReference>
<dbReference type="InterPro" id="IPR037523">
    <property type="entry name" value="VOC_core"/>
</dbReference>
<evidence type="ECO:0000313" key="2">
    <source>
        <dbReference type="EMBL" id="MFM1525673.1"/>
    </source>
</evidence>